<dbReference type="InterPro" id="IPR011055">
    <property type="entry name" value="Dup_hybrid_motif"/>
</dbReference>
<feature type="compositionally biased region" description="Acidic residues" evidence="1">
    <location>
        <begin position="235"/>
        <end position="275"/>
    </location>
</feature>
<dbReference type="Pfam" id="PF01551">
    <property type="entry name" value="Peptidase_M23"/>
    <property type="match status" value="1"/>
</dbReference>
<sequence>MNEENKGTPKNKWSNIFRKKWFFPALYLTIAAVLLSVVVWYQNLDNQIPDAQDQIDNQEEGFSPNPNDEDAQPVMDQQEVIEMPVTNQDQAEIVTKFFDYNAEQKDQESALVLYNNRYYQSKGVDIASANDETFEVVAALSGTITEVKEDPLLGNVVVLSHDNDVMTYYASLGEVKVKAGEKIKQGDLLGTAGKNLFGKDSGTHVYFELRKDGKEVNPETYFNQPVSKLENITEEVAEEDKAEDQSEQTEATETEDSSTEPTQEEDTQENDETNTDTDKQEEQGKEETNDTSASA</sequence>
<protein>
    <submittedName>
        <fullName evidence="4">Stage II sporulation protein</fullName>
    </submittedName>
</protein>
<feature type="region of interest" description="Disordered" evidence="1">
    <location>
        <begin position="235"/>
        <end position="295"/>
    </location>
</feature>
<evidence type="ECO:0000313" key="4">
    <source>
        <dbReference type="EMBL" id="APC49727.1"/>
    </source>
</evidence>
<feature type="compositionally biased region" description="Basic and acidic residues" evidence="1">
    <location>
        <begin position="276"/>
        <end position="288"/>
    </location>
</feature>
<dbReference type="InterPro" id="IPR016047">
    <property type="entry name" value="M23ase_b-sheet_dom"/>
</dbReference>
<dbReference type="KEGG" id="vhl:BME96_16700"/>
<evidence type="ECO:0000256" key="1">
    <source>
        <dbReference type="SAM" id="MobiDB-lite"/>
    </source>
</evidence>
<evidence type="ECO:0000259" key="3">
    <source>
        <dbReference type="Pfam" id="PF01551"/>
    </source>
</evidence>
<proteinExistence type="predicted"/>
<dbReference type="GO" id="GO:0004222">
    <property type="term" value="F:metalloendopeptidase activity"/>
    <property type="evidence" value="ECO:0007669"/>
    <property type="project" value="TreeGrafter"/>
</dbReference>
<evidence type="ECO:0000256" key="2">
    <source>
        <dbReference type="SAM" id="Phobius"/>
    </source>
</evidence>
<reference evidence="4 5" key="1">
    <citation type="submission" date="2016-11" db="EMBL/GenBank/DDBJ databases">
        <title>Complete genome sequencing of Virgibacillus halodenitrificans PDB-F2.</title>
        <authorList>
            <person name="Sun Z."/>
            <person name="Zhou Y."/>
            <person name="Li H."/>
        </authorList>
    </citation>
    <scope>NUCLEOTIDE SEQUENCE [LARGE SCALE GENOMIC DNA]</scope>
    <source>
        <strain evidence="4 5">PDB-F2</strain>
    </source>
</reference>
<dbReference type="Proteomes" id="UP000182945">
    <property type="component" value="Chromosome"/>
</dbReference>
<dbReference type="GeneID" id="71516049"/>
<keyword evidence="2" id="KW-0472">Membrane</keyword>
<organism evidence="4 5">
    <name type="scientific">Virgibacillus halodenitrificans</name>
    <name type="common">Bacillus halodenitrificans</name>
    <dbReference type="NCBI Taxonomy" id="1482"/>
    <lineage>
        <taxon>Bacteria</taxon>
        <taxon>Bacillati</taxon>
        <taxon>Bacillota</taxon>
        <taxon>Bacilli</taxon>
        <taxon>Bacillales</taxon>
        <taxon>Bacillaceae</taxon>
        <taxon>Virgibacillus</taxon>
    </lineage>
</organism>
<feature type="domain" description="M23ase beta-sheet core" evidence="3">
    <location>
        <begin position="121"/>
        <end position="218"/>
    </location>
</feature>
<name>A0AAC9J237_VIRHA</name>
<dbReference type="Gene3D" id="2.70.70.10">
    <property type="entry name" value="Glucose Permease (Domain IIA)"/>
    <property type="match status" value="1"/>
</dbReference>
<accession>A0AAC9J237</accession>
<dbReference type="AlphaFoldDB" id="A0AAC9J237"/>
<gene>
    <name evidence="4" type="ORF">BME96_16700</name>
</gene>
<dbReference type="PANTHER" id="PTHR21666">
    <property type="entry name" value="PEPTIDASE-RELATED"/>
    <property type="match status" value="1"/>
</dbReference>
<feature type="transmembrane region" description="Helical" evidence="2">
    <location>
        <begin position="21"/>
        <end position="41"/>
    </location>
</feature>
<dbReference type="InterPro" id="IPR050570">
    <property type="entry name" value="Cell_wall_metabolism_enzyme"/>
</dbReference>
<dbReference type="SUPFAM" id="SSF51261">
    <property type="entry name" value="Duplicated hybrid motif"/>
    <property type="match status" value="1"/>
</dbReference>
<dbReference type="RefSeq" id="WP_071649710.1">
    <property type="nucleotide sequence ID" value="NZ_CP017962.1"/>
</dbReference>
<keyword evidence="2" id="KW-1133">Transmembrane helix</keyword>
<keyword evidence="2" id="KW-0812">Transmembrane</keyword>
<dbReference type="PANTHER" id="PTHR21666:SF291">
    <property type="entry name" value="STAGE II SPORULATION PROTEIN Q"/>
    <property type="match status" value="1"/>
</dbReference>
<dbReference type="EMBL" id="CP017962">
    <property type="protein sequence ID" value="APC49727.1"/>
    <property type="molecule type" value="Genomic_DNA"/>
</dbReference>
<evidence type="ECO:0000313" key="5">
    <source>
        <dbReference type="Proteomes" id="UP000182945"/>
    </source>
</evidence>
<dbReference type="CDD" id="cd12797">
    <property type="entry name" value="M23_peptidase"/>
    <property type="match status" value="1"/>
</dbReference>